<dbReference type="PANTHER" id="PTHR10357:SF210">
    <property type="entry name" value="MALTODEXTRIN GLUCOSIDASE"/>
    <property type="match status" value="1"/>
</dbReference>
<evidence type="ECO:0000256" key="5">
    <source>
        <dbReference type="ARBA" id="ARBA00022837"/>
    </source>
</evidence>
<gene>
    <name evidence="12" type="ORF">DS031_14340</name>
</gene>
<dbReference type="SUPFAM" id="SSF81296">
    <property type="entry name" value="E set domains"/>
    <property type="match status" value="1"/>
</dbReference>
<accession>A0A366XYE1</accession>
<dbReference type="InterPro" id="IPR003961">
    <property type="entry name" value="FN3_dom"/>
</dbReference>
<feature type="domain" description="CBM20" evidence="10">
    <location>
        <begin position="1219"/>
        <end position="1329"/>
    </location>
</feature>
<dbReference type="InterPro" id="IPR001119">
    <property type="entry name" value="SLH_dom"/>
</dbReference>
<comment type="subunit">
    <text evidence="1">Homodimer.</text>
</comment>
<dbReference type="OrthoDB" id="9805159at2"/>
<evidence type="ECO:0000259" key="9">
    <source>
        <dbReference type="PROSITE" id="PS50853"/>
    </source>
</evidence>
<dbReference type="InterPro" id="IPR017853">
    <property type="entry name" value="GH"/>
</dbReference>
<dbReference type="InterPro" id="IPR054174">
    <property type="entry name" value="Alpha-amylase-like_C"/>
</dbReference>
<dbReference type="SUPFAM" id="SSF51445">
    <property type="entry name" value="(Trans)glycosidases"/>
    <property type="match status" value="1"/>
</dbReference>
<keyword evidence="5" id="KW-0106">Calcium</keyword>
<comment type="caution">
    <text evidence="12">The sequence shown here is derived from an EMBL/GenBank/DDBJ whole genome shotgun (WGS) entry which is preliminary data.</text>
</comment>
<dbReference type="EC" id="2.4.99.16" evidence="2"/>
<feature type="region of interest" description="Disordered" evidence="8">
    <location>
        <begin position="361"/>
        <end position="398"/>
    </location>
</feature>
<dbReference type="CDD" id="cd00063">
    <property type="entry name" value="FN3"/>
    <property type="match status" value="1"/>
</dbReference>
<dbReference type="GO" id="GO:2001070">
    <property type="term" value="F:starch binding"/>
    <property type="evidence" value="ECO:0007669"/>
    <property type="project" value="InterPro"/>
</dbReference>
<dbReference type="Pfam" id="PF22058">
    <property type="entry name" value="X25_BaPul_like"/>
    <property type="match status" value="2"/>
</dbReference>
<dbReference type="PANTHER" id="PTHR10357">
    <property type="entry name" value="ALPHA-AMYLASE FAMILY MEMBER"/>
    <property type="match status" value="1"/>
</dbReference>
<dbReference type="InterPro" id="IPR002044">
    <property type="entry name" value="CBM20"/>
</dbReference>
<dbReference type="PROSITE" id="PS51272">
    <property type="entry name" value="SLH"/>
    <property type="match status" value="3"/>
</dbReference>
<dbReference type="PROSITE" id="PS50853">
    <property type="entry name" value="FN3"/>
    <property type="match status" value="1"/>
</dbReference>
<dbReference type="InterPro" id="IPR036116">
    <property type="entry name" value="FN3_sf"/>
</dbReference>
<dbReference type="CDD" id="cd11338">
    <property type="entry name" value="AmyAc_CMD"/>
    <property type="match status" value="1"/>
</dbReference>
<dbReference type="SUPFAM" id="SSF51011">
    <property type="entry name" value="Glycosyl hydrolase domain"/>
    <property type="match status" value="1"/>
</dbReference>
<dbReference type="Gene3D" id="3.90.400.10">
    <property type="entry name" value="Oligo-1,6-glucosidase, Domain 2"/>
    <property type="match status" value="1"/>
</dbReference>
<dbReference type="InterPro" id="IPR013783">
    <property type="entry name" value="Ig-like_fold"/>
</dbReference>
<evidence type="ECO:0000313" key="13">
    <source>
        <dbReference type="Proteomes" id="UP000253314"/>
    </source>
</evidence>
<dbReference type="InterPro" id="IPR054409">
    <property type="entry name" value="X25_BaPul-like"/>
</dbReference>
<dbReference type="Proteomes" id="UP000253314">
    <property type="component" value="Unassembled WGS sequence"/>
</dbReference>
<name>A0A366XYE1_9BACI</name>
<evidence type="ECO:0000256" key="6">
    <source>
        <dbReference type="ARBA" id="ARBA00023295"/>
    </source>
</evidence>
<dbReference type="Pfam" id="PF09136">
    <property type="entry name" value="Glucodextran_B"/>
    <property type="match status" value="1"/>
</dbReference>
<dbReference type="Pfam" id="PF22026">
    <property type="entry name" value="Alpha-amylase_C_2"/>
    <property type="match status" value="1"/>
</dbReference>
<dbReference type="Pfam" id="PF11896">
    <property type="entry name" value="GlgE_dom_N_S"/>
    <property type="match status" value="1"/>
</dbReference>
<keyword evidence="6" id="KW-0326">Glycosidase</keyword>
<evidence type="ECO:0000256" key="1">
    <source>
        <dbReference type="ARBA" id="ARBA00011738"/>
    </source>
</evidence>
<proteinExistence type="predicted"/>
<sequence length="1635" mass="180659">MPTHAAEAERNVVLVGSLQDELGHSGEWDPAAEATKMTHVSDNLYALTVTLPAGEYEYKVAIGSWDENYGAGGKDGSNLKLSLSEETEVTFYYHDTTHAIADSTYYKPIPKEKQPRLAGDIQPAINAGSAWSPSESTALFTDNDFDNVYTYTAAIPKGNYQYKVVLGNDWGEEYPGDNAALTVLQDEDITFFFNNNTKEVTTDYNPTGSDNAIKQSALYHDTWDSAYRMPFGAVSTGTNVTLRISTEKGDAERASVLLKNYNTGTSKLVSMKKAGTQNNKDYWEASVTPGEKGVYGYKFMIGDGSVQAEYGEDTAEGHTGKAVDKNAELFQLTVFDPGFETPNWMKEAVVYQIFPDRFYNGNPENDDNKENARGEQPIERPESWESLPDNPRLSSEANYTGDGHWGNDFFGGDVKGVHEKLDYIESLGVNTIYLNPIAHAASNHKYDATNWKEIDPMFGTPEEFEAFTNELEARGMHLILDGVFNHVADDSIYFDRYGKFKTVGAYEYWAKIYDLMNDEGLTEEQAKQKAEEFFIKDGQVFSNYGFHNWFNIKNEKISDSKESKEGETNERYDYQAWWGFDSLPEIKSIPGDAVGYDSELNNKLFANYIMYEDDSAAKGWITNGGSGWRLDVANEVDMEFWREFRKELKADDMTGAGATLKEGEQPLILGEIWDDASKYFLGDQYDSVMNYRFERAVMSFLKNGNASQTDAELTAVQEDYPKEAAYALMNLMGSHDTPRAIFLLGGGTDSYERAEFDPNYNHELGVKRLKLASIFQMGYPGAPTIYYGDEAGVTGSKDPDDRRTYPWGNGNQDLIAHYQKIGAVREANSNLFAYGDLETLYADGDVYVYARTNDEKAAVVAINRGTSAQTIELDVKGTLKNGIKLSDALNTNYRVTSGDSKLAVEVPAMSGRMLMSDDNQNLALPAGVANVTAEAGTGEVTLSWTGAAAKYKVYQSNLKGALYEEVTETADPTVTIDSLTNGTPYFFAVTAVDENGNESMLTETKEAAVPHYKWTDGKYWLGNVTALDTQTLDLSVSHTISAEVFIEGATEKGHAEGLQAEMQLKAPNETEWQALDAAYVSQNGNNNMFSASFRPLETGDYSYRFRFTTDNGAAWKTSEEKTVTFTQDAEDTTAPASAVTLDKPVQESGRVNLAWSLENSDQPFLTAVERDGELITLIEDPAQTAFTDYEVENGKNYTYRVTVYDQAGNSMSSNEISITPDIVMVEVTFKMHAPAYTPLNTKVTIPNSLNGWSTGAWEMSRNGAVTPDWEITKELQEGTVITYKYVKGESWDQEGLADHTRNDKSDDDMSFYGYGAEGTDLQVVVENQGNNKMVINDEVLRWIDQPVVISEPQDGAVTDRDSITVKGNAIKEGVLTINGEAVTINNDMTFSHNVKLTNGENNIKITIEPSAENKETVFNNSGDVIAKNTKEYNLTVTSTAGGSDNPGDDKTVTFSDISSHWAKAEIEKLASKEIIKGFPDGTFAPEQSVTRAELSALLIRILGLTEGKGDKLTFKDVKGDEWFAGALQTAVNAGLVDGFTDGTFKPNELVTREQAASMIREAMKFANYDAAKLDTAKKVDRFKDSSDIANWAKENVEILLQAGMMEGNPDGSFKPKAHTTRAEAAAILANFLAKS</sequence>
<dbReference type="SUPFAM" id="SSF49452">
    <property type="entry name" value="Starch-binding domain-like"/>
    <property type="match status" value="1"/>
</dbReference>
<dbReference type="Gene3D" id="2.60.40.1180">
    <property type="entry name" value="Golgi alpha-mannosidase II"/>
    <property type="match status" value="1"/>
</dbReference>
<feature type="domain" description="SLH" evidence="11">
    <location>
        <begin position="1579"/>
        <end position="1635"/>
    </location>
</feature>
<dbReference type="GO" id="GO:0004553">
    <property type="term" value="F:hydrolase activity, hydrolyzing O-glycosyl compounds"/>
    <property type="evidence" value="ECO:0007669"/>
    <property type="project" value="InterPro"/>
</dbReference>
<dbReference type="CDD" id="cd02857">
    <property type="entry name" value="E_set_CDase_PDE_N"/>
    <property type="match status" value="1"/>
</dbReference>
<keyword evidence="13" id="KW-1185">Reference proteome</keyword>
<evidence type="ECO:0000256" key="8">
    <source>
        <dbReference type="SAM" id="MobiDB-lite"/>
    </source>
</evidence>
<dbReference type="InterPro" id="IPR006047">
    <property type="entry name" value="GH13_cat_dom"/>
</dbReference>
<dbReference type="CDD" id="cd12962">
    <property type="entry name" value="X25_BaPul_like"/>
    <property type="match status" value="2"/>
</dbReference>
<dbReference type="InterPro" id="IPR045857">
    <property type="entry name" value="O16G_dom_2"/>
</dbReference>
<dbReference type="PROSITE" id="PS51166">
    <property type="entry name" value="CBM20"/>
    <property type="match status" value="1"/>
</dbReference>
<dbReference type="Pfam" id="PF00128">
    <property type="entry name" value="Alpha-amylase"/>
    <property type="match status" value="1"/>
</dbReference>
<dbReference type="Gene3D" id="2.60.40.10">
    <property type="entry name" value="Immunoglobulins"/>
    <property type="match status" value="7"/>
</dbReference>
<dbReference type="InterPro" id="IPR013784">
    <property type="entry name" value="Carb-bd-like_fold"/>
</dbReference>
<organism evidence="12 13">
    <name type="scientific">Bacillus taeanensis</name>
    <dbReference type="NCBI Taxonomy" id="273032"/>
    <lineage>
        <taxon>Bacteria</taxon>
        <taxon>Bacillati</taxon>
        <taxon>Bacillota</taxon>
        <taxon>Bacilli</taxon>
        <taxon>Bacillales</taxon>
        <taxon>Bacillaceae</taxon>
        <taxon>Bacillus</taxon>
    </lineage>
</organism>
<keyword evidence="4" id="KW-0378">Hydrolase</keyword>
<comment type="catalytic activity">
    <reaction evidence="7">
        <text>alpha-maltose 1-phosphate + [(1-&gt;4)-alpha-D-glucosyl](n) = [(1-&gt;4)-alpha-D-glucosyl](n+2) + phosphate</text>
        <dbReference type="Rhea" id="RHEA:42692"/>
        <dbReference type="Rhea" id="RHEA-COMP:9584"/>
        <dbReference type="Rhea" id="RHEA-COMP:10183"/>
        <dbReference type="ChEBI" id="CHEBI:15444"/>
        <dbReference type="ChEBI" id="CHEBI:43474"/>
        <dbReference type="ChEBI" id="CHEBI:63576"/>
        <dbReference type="EC" id="2.4.99.16"/>
    </reaction>
</comment>
<dbReference type="SMART" id="SM01065">
    <property type="entry name" value="CBM_2"/>
    <property type="match status" value="1"/>
</dbReference>
<dbReference type="InterPro" id="IPR013780">
    <property type="entry name" value="Glyco_hydro_b"/>
</dbReference>
<evidence type="ECO:0000256" key="3">
    <source>
        <dbReference type="ARBA" id="ARBA00022729"/>
    </source>
</evidence>
<dbReference type="SMART" id="SM00060">
    <property type="entry name" value="FN3"/>
    <property type="match status" value="2"/>
</dbReference>
<reference evidence="12 13" key="1">
    <citation type="submission" date="2018-07" db="EMBL/GenBank/DDBJ databases">
        <title>Lottiidibacillus patelloidae gen. nov., sp. nov., isolated from the intestinal tract of a marine limpet and the reclassification of B. taeanensis BH030017T, B. algicola KMM 3737T and B. hwajinpoensis SW-72T as genus Lottiidibacillus.</title>
        <authorList>
            <person name="Liu R."/>
            <person name="Huang Z."/>
        </authorList>
    </citation>
    <scope>NUCLEOTIDE SEQUENCE [LARGE SCALE GENOMIC DNA]</scope>
    <source>
        <strain evidence="12 13">BH030017</strain>
    </source>
</reference>
<evidence type="ECO:0000259" key="11">
    <source>
        <dbReference type="PROSITE" id="PS51272"/>
    </source>
</evidence>
<feature type="domain" description="SLH" evidence="11">
    <location>
        <begin position="1513"/>
        <end position="1573"/>
    </location>
</feature>
<dbReference type="InterPro" id="IPR014756">
    <property type="entry name" value="Ig_E-set"/>
</dbReference>
<keyword evidence="3" id="KW-0732">Signal</keyword>
<dbReference type="InterPro" id="IPR004185">
    <property type="entry name" value="Glyco_hydro_13_lg-like_dom"/>
</dbReference>
<dbReference type="SMART" id="SM00642">
    <property type="entry name" value="Aamy"/>
    <property type="match status" value="1"/>
</dbReference>
<feature type="compositionally biased region" description="Basic and acidic residues" evidence="8">
    <location>
        <begin position="366"/>
        <end position="383"/>
    </location>
</feature>
<evidence type="ECO:0000313" key="12">
    <source>
        <dbReference type="EMBL" id="RBW68941.1"/>
    </source>
</evidence>
<dbReference type="Gene3D" id="3.20.20.80">
    <property type="entry name" value="Glycosidases"/>
    <property type="match status" value="1"/>
</dbReference>
<feature type="domain" description="Fibronectin type-III" evidence="9">
    <location>
        <begin position="924"/>
        <end position="1012"/>
    </location>
</feature>
<dbReference type="Pfam" id="PF00395">
    <property type="entry name" value="SLH"/>
    <property type="match status" value="3"/>
</dbReference>
<evidence type="ECO:0000256" key="2">
    <source>
        <dbReference type="ARBA" id="ARBA00012603"/>
    </source>
</evidence>
<dbReference type="InterPro" id="IPR021828">
    <property type="entry name" value="GlgE_dom_N/S"/>
</dbReference>
<dbReference type="SUPFAM" id="SSF49265">
    <property type="entry name" value="Fibronectin type III"/>
    <property type="match status" value="1"/>
</dbReference>
<evidence type="ECO:0000259" key="10">
    <source>
        <dbReference type="PROSITE" id="PS51166"/>
    </source>
</evidence>
<dbReference type="EMBL" id="QOCW01000015">
    <property type="protein sequence ID" value="RBW68941.1"/>
    <property type="molecule type" value="Genomic_DNA"/>
</dbReference>
<protein>
    <recommendedName>
        <fullName evidence="2">starch synthase (maltosyl-transferring)</fullName>
        <ecNumber evidence="2">2.4.99.16</ecNumber>
    </recommendedName>
</protein>
<dbReference type="Pfam" id="PF02903">
    <property type="entry name" value="Alpha-amylase_N"/>
    <property type="match status" value="1"/>
</dbReference>
<evidence type="ECO:0000256" key="7">
    <source>
        <dbReference type="ARBA" id="ARBA00048735"/>
    </source>
</evidence>
<feature type="domain" description="SLH" evidence="11">
    <location>
        <begin position="1449"/>
        <end position="1512"/>
    </location>
</feature>
<dbReference type="GO" id="GO:0005975">
    <property type="term" value="P:carbohydrate metabolic process"/>
    <property type="evidence" value="ECO:0007669"/>
    <property type="project" value="InterPro"/>
</dbReference>
<evidence type="ECO:0000256" key="4">
    <source>
        <dbReference type="ARBA" id="ARBA00022801"/>
    </source>
</evidence>